<organism evidence="1 2">
    <name type="scientific">Bifidobacterium phage BadAztec1</name>
    <dbReference type="NCBI Taxonomy" id="2713243"/>
    <lineage>
        <taxon>Viruses</taxon>
        <taxon>Duplodnaviria</taxon>
        <taxon>Heunggongvirae</taxon>
        <taxon>Uroviricota</taxon>
        <taxon>Caudoviricetes</taxon>
        <taxon>Badaztecvirus</taxon>
        <taxon>Badaztecvirus badaztec1</taxon>
    </lineage>
</organism>
<gene>
    <name evidence="1" type="ORF">BAAZ0010002c01_00011</name>
</gene>
<dbReference type="Proteomes" id="UP000501444">
    <property type="component" value="Segment"/>
</dbReference>
<sequence length="309" mass="35277">MSRRNAKREIQKDNYEALIPKSASLGNNPSQNRRVVNIGIYYHLLKQLAVSRFTWQGLPPGIDERFIELRLFENGGMPLIFFFDKIRLRYMVTECAYQGFQNTYLNPTSFEPYGINYTYRKLQPDECVPIWDNVLRTPMHDVMYMYATRLANIDRAFDVNLDNSVWPQIIVTSETQKLTIENLLKQKEDGAPIVVTYDNMANMDQIVQNIPNSGEYIADKLLNAKAQVWNEAISFLGISNSNTEKKERLISDEVEAGAEKTDVFRLAFLKTRQQACDQINNMFGADGILVGVDWSDNTTDGTIGGNDGD</sequence>
<proteinExistence type="predicted"/>
<dbReference type="Pfam" id="PF05352">
    <property type="entry name" value="Phage_connector"/>
    <property type="match status" value="1"/>
</dbReference>
<keyword evidence="2" id="KW-1185">Reference proteome</keyword>
<evidence type="ECO:0000313" key="1">
    <source>
        <dbReference type="EMBL" id="QIG78019.1"/>
    </source>
</evidence>
<evidence type="ECO:0000313" key="2">
    <source>
        <dbReference type="Proteomes" id="UP000501444"/>
    </source>
</evidence>
<dbReference type="InterPro" id="IPR036199">
    <property type="entry name" value="Gp10_sf"/>
</dbReference>
<dbReference type="InterPro" id="IPR008016">
    <property type="entry name" value="Gp10"/>
</dbReference>
<reference evidence="1 2" key="1">
    <citation type="submission" date="2020-01" db="EMBL/GenBank/DDBJ databases">
        <title>Honey bees harbor a diverse gut virome engaging in nested strain-level interactions with the microbiota.</title>
        <authorList>
            <person name="Bonilla-Rosso G."/>
            <person name="Steiner T."/>
            <person name="Wichmann F."/>
            <person name="Bexkens E."/>
            <person name="Engel P."/>
        </authorList>
    </citation>
    <scope>NUCLEOTIDE SEQUENCE [LARGE SCALE GENOMIC DNA]</scope>
</reference>
<name>A0A6G6XZD7_9CAUD</name>
<dbReference type="Gene3D" id="3.30.1350.20">
    <property type="entry name" value="Bacteriophage PHI-29 conector. Domain 3"/>
    <property type="match status" value="1"/>
</dbReference>
<accession>A0A6G6XZD7</accession>
<protein>
    <recommendedName>
        <fullName evidence="3">Upper collar protein</fullName>
    </recommendedName>
</protein>
<evidence type="ECO:0008006" key="3">
    <source>
        <dbReference type="Google" id="ProtNLM"/>
    </source>
</evidence>
<dbReference type="Gene3D" id="2.40.500.10">
    <property type="entry name" value="Upper collar protein gp10 (connector protein)"/>
    <property type="match status" value="1"/>
</dbReference>
<dbReference type="Gene3D" id="1.10.246.30">
    <property type="match status" value="1"/>
</dbReference>
<dbReference type="SUPFAM" id="SSF56826">
    <property type="entry name" value="Upper collar protein gp10 (connector protein)"/>
    <property type="match status" value="1"/>
</dbReference>
<dbReference type="EMBL" id="MT006233">
    <property type="protein sequence ID" value="QIG78019.1"/>
    <property type="molecule type" value="Genomic_DNA"/>
</dbReference>